<dbReference type="PANTHER" id="PTHR11461:SF211">
    <property type="entry name" value="GH10112P-RELATED"/>
    <property type="match status" value="1"/>
</dbReference>
<dbReference type="Pfam" id="PF00079">
    <property type="entry name" value="Serpin"/>
    <property type="match status" value="1"/>
</dbReference>
<dbReference type="Gene3D" id="3.30.497.10">
    <property type="entry name" value="Antithrombin, subunit I, domain 2"/>
    <property type="match status" value="2"/>
</dbReference>
<dbReference type="GO" id="GO:0005615">
    <property type="term" value="C:extracellular space"/>
    <property type="evidence" value="ECO:0007669"/>
    <property type="project" value="InterPro"/>
</dbReference>
<comment type="similarity">
    <text evidence="1">Belongs to the serpin family.</text>
</comment>
<dbReference type="EMBL" id="QDEB01017993">
    <property type="protein sequence ID" value="RZC41353.1"/>
    <property type="molecule type" value="Genomic_DNA"/>
</dbReference>
<evidence type="ECO:0000313" key="6">
    <source>
        <dbReference type="Proteomes" id="UP000292052"/>
    </source>
</evidence>
<sequence>MNPYSAETNLDIKAKLLKRFEMTRPYDNDRIDSAVKECTFYATNKIYVKEGFFNNGFKNAATDVYQTAVENVNLIENIQTADIMNCWVESQINDKIMNLITGSKKAFNDIETDLSGIAGDKGDIVISDALRKTYIDVEEADVEAAAY</sequence>
<dbReference type="InterPro" id="IPR000215">
    <property type="entry name" value="Serpin_fam"/>
</dbReference>
<evidence type="ECO:0000256" key="2">
    <source>
        <dbReference type="ARBA" id="ARBA00022690"/>
    </source>
</evidence>
<dbReference type="InterPro" id="IPR042178">
    <property type="entry name" value="Serpin_sf_1"/>
</dbReference>
<reference evidence="5 6" key="1">
    <citation type="submission" date="2017-03" db="EMBL/GenBank/DDBJ databases">
        <title>Genome of the blue death feigning beetle - Asbolus verrucosus.</title>
        <authorList>
            <person name="Rider S.D."/>
        </authorList>
    </citation>
    <scope>NUCLEOTIDE SEQUENCE [LARGE SCALE GENOMIC DNA]</scope>
    <source>
        <strain evidence="5">Butters</strain>
        <tissue evidence="5">Head and leg muscle</tissue>
    </source>
</reference>
<evidence type="ECO:0000313" key="5">
    <source>
        <dbReference type="EMBL" id="RZC41353.1"/>
    </source>
</evidence>
<keyword evidence="3" id="KW-0722">Serine protease inhibitor</keyword>
<name>A0A482WA10_ASBVE</name>
<proteinExistence type="inferred from homology"/>
<dbReference type="Proteomes" id="UP000292052">
    <property type="component" value="Unassembled WGS sequence"/>
</dbReference>
<gene>
    <name evidence="5" type="ORF">BDFB_013694</name>
</gene>
<dbReference type="InterPro" id="IPR036186">
    <property type="entry name" value="Serpin_sf"/>
</dbReference>
<feature type="domain" description="Serpin" evidence="4">
    <location>
        <begin position="31"/>
        <end position="102"/>
    </location>
</feature>
<accession>A0A482WA10</accession>
<dbReference type="InterPro" id="IPR023796">
    <property type="entry name" value="Serpin_dom"/>
</dbReference>
<feature type="non-terminal residue" evidence="5">
    <location>
        <position position="147"/>
    </location>
</feature>
<protein>
    <submittedName>
        <fullName evidence="5">Serpin domain containing protein</fullName>
    </submittedName>
</protein>
<dbReference type="AlphaFoldDB" id="A0A482WA10"/>
<evidence type="ECO:0000259" key="4">
    <source>
        <dbReference type="Pfam" id="PF00079"/>
    </source>
</evidence>
<dbReference type="GO" id="GO:0004867">
    <property type="term" value="F:serine-type endopeptidase inhibitor activity"/>
    <property type="evidence" value="ECO:0007669"/>
    <property type="project" value="UniProtKB-KW"/>
</dbReference>
<keyword evidence="2" id="KW-0646">Protease inhibitor</keyword>
<keyword evidence="6" id="KW-1185">Reference proteome</keyword>
<organism evidence="5 6">
    <name type="scientific">Asbolus verrucosus</name>
    <name type="common">Desert ironclad beetle</name>
    <dbReference type="NCBI Taxonomy" id="1661398"/>
    <lineage>
        <taxon>Eukaryota</taxon>
        <taxon>Metazoa</taxon>
        <taxon>Ecdysozoa</taxon>
        <taxon>Arthropoda</taxon>
        <taxon>Hexapoda</taxon>
        <taxon>Insecta</taxon>
        <taxon>Pterygota</taxon>
        <taxon>Neoptera</taxon>
        <taxon>Endopterygota</taxon>
        <taxon>Coleoptera</taxon>
        <taxon>Polyphaga</taxon>
        <taxon>Cucujiformia</taxon>
        <taxon>Tenebrionidae</taxon>
        <taxon>Pimeliinae</taxon>
        <taxon>Asbolus</taxon>
    </lineage>
</organism>
<dbReference type="PANTHER" id="PTHR11461">
    <property type="entry name" value="SERINE PROTEASE INHIBITOR, SERPIN"/>
    <property type="match status" value="1"/>
</dbReference>
<evidence type="ECO:0000256" key="3">
    <source>
        <dbReference type="ARBA" id="ARBA00022900"/>
    </source>
</evidence>
<dbReference type="OrthoDB" id="671595at2759"/>
<comment type="caution">
    <text evidence="5">The sequence shown here is derived from an EMBL/GenBank/DDBJ whole genome shotgun (WGS) entry which is preliminary data.</text>
</comment>
<dbReference type="SUPFAM" id="SSF56574">
    <property type="entry name" value="Serpins"/>
    <property type="match status" value="1"/>
</dbReference>
<evidence type="ECO:0000256" key="1">
    <source>
        <dbReference type="ARBA" id="ARBA00009500"/>
    </source>
</evidence>